<feature type="compositionally biased region" description="Gly residues" evidence="1">
    <location>
        <begin position="91"/>
        <end position="102"/>
    </location>
</feature>
<dbReference type="Proteomes" id="UP000588098">
    <property type="component" value="Unassembled WGS sequence"/>
</dbReference>
<feature type="region of interest" description="Disordered" evidence="1">
    <location>
        <begin position="80"/>
        <end position="102"/>
    </location>
</feature>
<feature type="region of interest" description="Disordered" evidence="1">
    <location>
        <begin position="1"/>
        <end position="27"/>
    </location>
</feature>
<feature type="compositionally biased region" description="Low complexity" evidence="1">
    <location>
        <begin position="7"/>
        <end position="16"/>
    </location>
</feature>
<evidence type="ECO:0000313" key="3">
    <source>
        <dbReference type="Proteomes" id="UP000588098"/>
    </source>
</evidence>
<name>A0A7W9Q7S9_9ACTN</name>
<evidence type="ECO:0000256" key="1">
    <source>
        <dbReference type="SAM" id="MobiDB-lite"/>
    </source>
</evidence>
<organism evidence="2 3">
    <name type="scientific">Streptomyces zagrosensis</name>
    <dbReference type="NCBI Taxonomy" id="1042984"/>
    <lineage>
        <taxon>Bacteria</taxon>
        <taxon>Bacillati</taxon>
        <taxon>Actinomycetota</taxon>
        <taxon>Actinomycetes</taxon>
        <taxon>Kitasatosporales</taxon>
        <taxon>Streptomycetaceae</taxon>
        <taxon>Streptomyces</taxon>
    </lineage>
</organism>
<dbReference type="AlphaFoldDB" id="A0A7W9Q7S9"/>
<reference evidence="2 3" key="1">
    <citation type="submission" date="2020-08" db="EMBL/GenBank/DDBJ databases">
        <title>Genomic Encyclopedia of Type Strains, Phase III (KMG-III): the genomes of soil and plant-associated and newly described type strains.</title>
        <authorList>
            <person name="Whitman W."/>
        </authorList>
    </citation>
    <scope>NUCLEOTIDE SEQUENCE [LARGE SCALE GENOMIC DNA]</scope>
    <source>
        <strain evidence="2 3">CECT 8305</strain>
    </source>
</reference>
<keyword evidence="3" id="KW-1185">Reference proteome</keyword>
<protein>
    <submittedName>
        <fullName evidence="2">Uncharacterized protein</fullName>
    </submittedName>
</protein>
<accession>A0A7W9Q7S9</accession>
<gene>
    <name evidence="2" type="ORF">FHS42_001815</name>
</gene>
<evidence type="ECO:0000313" key="2">
    <source>
        <dbReference type="EMBL" id="MBB5934768.1"/>
    </source>
</evidence>
<dbReference type="EMBL" id="JACHJL010000003">
    <property type="protein sequence ID" value="MBB5934768.1"/>
    <property type="molecule type" value="Genomic_DNA"/>
</dbReference>
<sequence>MWGGRVRGAARGPAVGKEAQGVADEARVGERRPVLGGQGQLMSYAKRSDLRRSDAPCIRELSFLRTACAGRAYGLRRVDGQGPQVSRWGRDGGAGQTMDVGG</sequence>
<comment type="caution">
    <text evidence="2">The sequence shown here is derived from an EMBL/GenBank/DDBJ whole genome shotgun (WGS) entry which is preliminary data.</text>
</comment>
<proteinExistence type="predicted"/>